<name>A0ABU7VL72_9BACI</name>
<dbReference type="RefSeq" id="WP_331806062.1">
    <property type="nucleotide sequence ID" value="NZ_JAZHPM010000070.1"/>
</dbReference>
<accession>A0ABU7VL72</accession>
<reference evidence="1 2" key="1">
    <citation type="submission" date="2024-01" db="EMBL/GenBank/DDBJ databases">
        <title>Survival strategy associated with biotechnological potential of Virgibacillus dokdonensis T4.6 isolated from salt-fermented shrimp paste.</title>
        <authorList>
            <person name="Doan T.V."/>
            <person name="Quach N.T."/>
            <person name="Phi Q.-T."/>
        </authorList>
    </citation>
    <scope>NUCLEOTIDE SEQUENCE [LARGE SCALE GENOMIC DNA]</scope>
    <source>
        <strain evidence="1 2">T4.6</strain>
    </source>
</reference>
<feature type="non-terminal residue" evidence="1">
    <location>
        <position position="1"/>
    </location>
</feature>
<proteinExistence type="predicted"/>
<protein>
    <submittedName>
        <fullName evidence="1">Uncharacterized protein</fullName>
    </submittedName>
</protein>
<organism evidence="1 2">
    <name type="scientific">Virgibacillus dokdonensis</name>
    <dbReference type="NCBI Taxonomy" id="302167"/>
    <lineage>
        <taxon>Bacteria</taxon>
        <taxon>Bacillati</taxon>
        <taxon>Bacillota</taxon>
        <taxon>Bacilli</taxon>
        <taxon>Bacillales</taxon>
        <taxon>Bacillaceae</taxon>
        <taxon>Virgibacillus</taxon>
    </lineage>
</organism>
<gene>
    <name evidence="1" type="ORF">V2W34_18990</name>
</gene>
<dbReference type="Proteomes" id="UP001356080">
    <property type="component" value="Unassembled WGS sequence"/>
</dbReference>
<sequence>LQTGESLFQQEMEDLAENMAVYLGLNKSKARMDSSLINSSCKNITYRTHLYRHSQYGKRDNK</sequence>
<evidence type="ECO:0000313" key="1">
    <source>
        <dbReference type="EMBL" id="MEF2294074.1"/>
    </source>
</evidence>
<evidence type="ECO:0000313" key="2">
    <source>
        <dbReference type="Proteomes" id="UP001356080"/>
    </source>
</evidence>
<dbReference type="EMBL" id="JAZHPM010000070">
    <property type="protein sequence ID" value="MEF2294074.1"/>
    <property type="molecule type" value="Genomic_DNA"/>
</dbReference>
<keyword evidence="2" id="KW-1185">Reference proteome</keyword>
<comment type="caution">
    <text evidence="1">The sequence shown here is derived from an EMBL/GenBank/DDBJ whole genome shotgun (WGS) entry which is preliminary data.</text>
</comment>